<dbReference type="AlphaFoldDB" id="A0A161QI04"/>
<organism evidence="2 3">
    <name type="scientific">Alkalihalobacillus trypoxylicola</name>
    <dbReference type="NCBI Taxonomy" id="519424"/>
    <lineage>
        <taxon>Bacteria</taxon>
        <taxon>Bacillati</taxon>
        <taxon>Bacillota</taxon>
        <taxon>Bacilli</taxon>
        <taxon>Bacillales</taxon>
        <taxon>Bacillaceae</taxon>
        <taxon>Alkalihalobacillus</taxon>
    </lineage>
</organism>
<dbReference type="EMBL" id="LTAO01000026">
    <property type="protein sequence ID" value="KYG29079.1"/>
    <property type="molecule type" value="Genomic_DNA"/>
</dbReference>
<protein>
    <recommendedName>
        <fullName evidence="4">DUF2627 domain-containing protein</fullName>
    </recommendedName>
</protein>
<dbReference type="Pfam" id="PF11118">
    <property type="entry name" value="DUF2627"/>
    <property type="match status" value="1"/>
</dbReference>
<keyword evidence="1" id="KW-1133">Transmembrane helix</keyword>
<dbReference type="InterPro" id="IPR020138">
    <property type="entry name" value="Uncharacterised_YqzF"/>
</dbReference>
<sequence>MGRFLALTILIIPGVIAGFGIKLMRDSLFQISNISFLPLALEFVLGIILFLAGLSFIAGFIFYRDKKNGKIPPKKQKDLQ</sequence>
<name>A0A161QI04_9BACI</name>
<dbReference type="OrthoDB" id="2989757at2"/>
<dbReference type="STRING" id="519424.AZF04_20275"/>
<evidence type="ECO:0008006" key="4">
    <source>
        <dbReference type="Google" id="ProtNLM"/>
    </source>
</evidence>
<feature type="transmembrane region" description="Helical" evidence="1">
    <location>
        <begin position="41"/>
        <end position="63"/>
    </location>
</feature>
<evidence type="ECO:0000313" key="2">
    <source>
        <dbReference type="EMBL" id="KYG29079.1"/>
    </source>
</evidence>
<gene>
    <name evidence="2" type="ORF">AZF04_20275</name>
</gene>
<reference evidence="2" key="1">
    <citation type="submission" date="2016-02" db="EMBL/GenBank/DDBJ databases">
        <title>Genome sequence of Bacillus trypoxylicola KCTC 13244(T).</title>
        <authorList>
            <person name="Jeong H."/>
            <person name="Park S.-H."/>
            <person name="Choi S.-K."/>
        </authorList>
    </citation>
    <scope>NUCLEOTIDE SEQUENCE [LARGE SCALE GENOMIC DNA]</scope>
    <source>
        <strain evidence="2">KCTC 13244</strain>
    </source>
</reference>
<keyword evidence="1" id="KW-0472">Membrane</keyword>
<accession>A0A161QI04</accession>
<keyword evidence="1" id="KW-0812">Transmembrane</keyword>
<dbReference type="Proteomes" id="UP000075806">
    <property type="component" value="Unassembled WGS sequence"/>
</dbReference>
<comment type="caution">
    <text evidence="2">The sequence shown here is derived from an EMBL/GenBank/DDBJ whole genome shotgun (WGS) entry which is preliminary data.</text>
</comment>
<dbReference type="RefSeq" id="WP_045479824.1">
    <property type="nucleotide sequence ID" value="NZ_LTAO01000026.1"/>
</dbReference>
<proteinExistence type="predicted"/>
<evidence type="ECO:0000256" key="1">
    <source>
        <dbReference type="SAM" id="Phobius"/>
    </source>
</evidence>
<evidence type="ECO:0000313" key="3">
    <source>
        <dbReference type="Proteomes" id="UP000075806"/>
    </source>
</evidence>
<keyword evidence="3" id="KW-1185">Reference proteome</keyword>